<keyword evidence="1" id="KW-0560">Oxidoreductase</keyword>
<evidence type="ECO:0000259" key="2">
    <source>
        <dbReference type="SMART" id="SM00829"/>
    </source>
</evidence>
<dbReference type="AlphaFoldDB" id="A0A0X8JEV2"/>
<proteinExistence type="predicted"/>
<organism evidence="3 4">
    <name type="scientific">Actinomyces radicidentis</name>
    <dbReference type="NCBI Taxonomy" id="111015"/>
    <lineage>
        <taxon>Bacteria</taxon>
        <taxon>Bacillati</taxon>
        <taxon>Actinomycetota</taxon>
        <taxon>Actinomycetes</taxon>
        <taxon>Actinomycetales</taxon>
        <taxon>Actinomycetaceae</taxon>
        <taxon>Actinomyces</taxon>
    </lineage>
</organism>
<dbReference type="InterPro" id="IPR020843">
    <property type="entry name" value="ER"/>
</dbReference>
<dbReference type="EMBL" id="CP014228">
    <property type="protein sequence ID" value="AMD87344.1"/>
    <property type="molecule type" value="Genomic_DNA"/>
</dbReference>
<dbReference type="SMART" id="SM00829">
    <property type="entry name" value="PKS_ER"/>
    <property type="match status" value="1"/>
</dbReference>
<reference evidence="4" key="1">
    <citation type="submission" date="2016-02" db="EMBL/GenBank/DDBJ databases">
        <authorList>
            <person name="Holder M.E."/>
            <person name="Ajami N.J."/>
            <person name="Petrosino J.F."/>
        </authorList>
    </citation>
    <scope>NUCLEOTIDE SEQUENCE [LARGE SCALE GENOMIC DNA]</scope>
    <source>
        <strain evidence="4">CCUG 36733</strain>
    </source>
</reference>
<dbReference type="InterPro" id="IPR013154">
    <property type="entry name" value="ADH-like_N"/>
</dbReference>
<dbReference type="KEGG" id="ard:AXF14_06825"/>
<dbReference type="STRING" id="111015.AXF14_06825"/>
<accession>A0A0X8JEV2</accession>
<dbReference type="PANTHER" id="PTHR11695">
    <property type="entry name" value="ALCOHOL DEHYDROGENASE RELATED"/>
    <property type="match status" value="1"/>
</dbReference>
<dbReference type="InterPro" id="IPR011032">
    <property type="entry name" value="GroES-like_sf"/>
</dbReference>
<evidence type="ECO:0000256" key="1">
    <source>
        <dbReference type="ARBA" id="ARBA00023002"/>
    </source>
</evidence>
<dbReference type="SUPFAM" id="SSF51735">
    <property type="entry name" value="NAD(P)-binding Rossmann-fold domains"/>
    <property type="match status" value="1"/>
</dbReference>
<dbReference type="Gene3D" id="3.90.180.10">
    <property type="entry name" value="Medium-chain alcohol dehydrogenases, catalytic domain"/>
    <property type="match status" value="1"/>
</dbReference>
<dbReference type="RefSeq" id="WP_067941916.1">
    <property type="nucleotide sequence ID" value="NZ_CP014228.1"/>
</dbReference>
<feature type="domain" description="Enoyl reductase (ER)" evidence="2">
    <location>
        <begin position="10"/>
        <end position="328"/>
    </location>
</feature>
<dbReference type="Pfam" id="PF08240">
    <property type="entry name" value="ADH_N"/>
    <property type="match status" value="1"/>
</dbReference>
<dbReference type="OrthoDB" id="3175656at2"/>
<keyword evidence="4" id="KW-1185">Reference proteome</keyword>
<dbReference type="Pfam" id="PF13602">
    <property type="entry name" value="ADH_zinc_N_2"/>
    <property type="match status" value="1"/>
</dbReference>
<dbReference type="InterPro" id="IPR050700">
    <property type="entry name" value="YIM1/Zinc_Alcohol_DH_Fams"/>
</dbReference>
<dbReference type="SUPFAM" id="SSF50129">
    <property type="entry name" value="GroES-like"/>
    <property type="match status" value="1"/>
</dbReference>
<dbReference type="PROSITE" id="PS01162">
    <property type="entry name" value="QOR_ZETA_CRYSTAL"/>
    <property type="match status" value="1"/>
</dbReference>
<name>A0A0X8JEV2_ACTRD</name>
<dbReference type="Gene3D" id="3.40.50.720">
    <property type="entry name" value="NAD(P)-binding Rossmann-like Domain"/>
    <property type="match status" value="1"/>
</dbReference>
<dbReference type="GO" id="GO:0008270">
    <property type="term" value="F:zinc ion binding"/>
    <property type="evidence" value="ECO:0007669"/>
    <property type="project" value="InterPro"/>
</dbReference>
<evidence type="ECO:0000313" key="4">
    <source>
        <dbReference type="Proteomes" id="UP000065220"/>
    </source>
</evidence>
<protein>
    <submittedName>
        <fullName evidence="3">NADPH:quinone oxidoreductase</fullName>
    </submittedName>
</protein>
<gene>
    <name evidence="3" type="ORF">AXF14_06825</name>
</gene>
<dbReference type="InterPro" id="IPR002364">
    <property type="entry name" value="Quin_OxRdtase/zeta-crystal_CS"/>
</dbReference>
<dbReference type="InterPro" id="IPR036291">
    <property type="entry name" value="NAD(P)-bd_dom_sf"/>
</dbReference>
<dbReference type="GO" id="GO:0016491">
    <property type="term" value="F:oxidoreductase activity"/>
    <property type="evidence" value="ECO:0007669"/>
    <property type="project" value="UniProtKB-KW"/>
</dbReference>
<sequence length="333" mass="34263">MKAYILSTYGAAPVLADVPDPHAGPGEVLIDVAAVSVNPVDALLAKGTVRLVVPLHLPSRLGFDAAGTVLEVGEGVTGLTVGQRAMVRADHPHMGAFAERLVVDASVVAPTPAALTDAEAASIPLAGTTAWQALVDQGRLTAGQKVLIHAGAGGVGSLAIQIAKHLGAEVATTASPRNAELVRSLGADHVIDYHSQDFTEVLSGYDLVVDGVGEKNVLRSLTVLRPGGLVVGLNTPPDAHLARTLGATGLKGVLVRALGARVQRRAKRLGVRYEYLLMHPDGEDLAALGALVDTGGLRPVVGRELPFAQLPEALASAHNGGGHGKTVLTLDRR</sequence>
<dbReference type="PANTHER" id="PTHR11695:SF294">
    <property type="entry name" value="RETICULON-4-INTERACTING PROTEIN 1, MITOCHONDRIAL"/>
    <property type="match status" value="1"/>
</dbReference>
<dbReference type="CDD" id="cd05289">
    <property type="entry name" value="MDR_like_2"/>
    <property type="match status" value="1"/>
</dbReference>
<evidence type="ECO:0000313" key="3">
    <source>
        <dbReference type="EMBL" id="AMD87344.1"/>
    </source>
</evidence>
<dbReference type="Proteomes" id="UP000065220">
    <property type="component" value="Chromosome"/>
</dbReference>